<evidence type="ECO:0000313" key="2">
    <source>
        <dbReference type="Proteomes" id="UP000076532"/>
    </source>
</evidence>
<keyword evidence="2" id="KW-1185">Reference proteome</keyword>
<feature type="non-terminal residue" evidence="1">
    <location>
        <position position="121"/>
    </location>
</feature>
<dbReference type="EMBL" id="KV417833">
    <property type="protein sequence ID" value="KZP05536.1"/>
    <property type="molecule type" value="Genomic_DNA"/>
</dbReference>
<evidence type="ECO:0000313" key="1">
    <source>
        <dbReference type="EMBL" id="KZP05536.1"/>
    </source>
</evidence>
<protein>
    <submittedName>
        <fullName evidence="1">Uncharacterized protein</fullName>
    </submittedName>
</protein>
<sequence>DTWACTLAKWLSFEHLMGYPLGKARKLLISSHLRPTAIGDWMKVGRQVKQMPNLTAVVDTFGKEWWNWWAHLQNGRLAEFPLPSCDAPSPTLKDVEDGVMKGGPNGIFLVLLSLAWWGLAA</sequence>
<gene>
    <name evidence="1" type="ORF">FIBSPDRAFT_671512</name>
</gene>
<feature type="non-terminal residue" evidence="1">
    <location>
        <position position="1"/>
    </location>
</feature>
<reference evidence="1 2" key="1">
    <citation type="journal article" date="2016" name="Mol. Biol. Evol.">
        <title>Comparative Genomics of Early-Diverging Mushroom-Forming Fungi Provides Insights into the Origins of Lignocellulose Decay Capabilities.</title>
        <authorList>
            <person name="Nagy L.G."/>
            <person name="Riley R."/>
            <person name="Tritt A."/>
            <person name="Adam C."/>
            <person name="Daum C."/>
            <person name="Floudas D."/>
            <person name="Sun H."/>
            <person name="Yadav J.S."/>
            <person name="Pangilinan J."/>
            <person name="Larsson K.H."/>
            <person name="Matsuura K."/>
            <person name="Barry K."/>
            <person name="Labutti K."/>
            <person name="Kuo R."/>
            <person name="Ohm R.A."/>
            <person name="Bhattacharya S.S."/>
            <person name="Shirouzu T."/>
            <person name="Yoshinaga Y."/>
            <person name="Martin F.M."/>
            <person name="Grigoriev I.V."/>
            <person name="Hibbett D.S."/>
        </authorList>
    </citation>
    <scope>NUCLEOTIDE SEQUENCE [LARGE SCALE GENOMIC DNA]</scope>
    <source>
        <strain evidence="1 2">CBS 109695</strain>
    </source>
</reference>
<dbReference type="OrthoDB" id="2803783at2759"/>
<name>A0A167VZJ3_9AGAM</name>
<dbReference type="AlphaFoldDB" id="A0A167VZJ3"/>
<dbReference type="Proteomes" id="UP000076532">
    <property type="component" value="Unassembled WGS sequence"/>
</dbReference>
<organism evidence="1 2">
    <name type="scientific">Athelia psychrophila</name>
    <dbReference type="NCBI Taxonomy" id="1759441"/>
    <lineage>
        <taxon>Eukaryota</taxon>
        <taxon>Fungi</taxon>
        <taxon>Dikarya</taxon>
        <taxon>Basidiomycota</taxon>
        <taxon>Agaricomycotina</taxon>
        <taxon>Agaricomycetes</taxon>
        <taxon>Agaricomycetidae</taxon>
        <taxon>Atheliales</taxon>
        <taxon>Atheliaceae</taxon>
        <taxon>Athelia</taxon>
    </lineage>
</organism>
<proteinExistence type="predicted"/>
<accession>A0A167VZJ3</accession>